<evidence type="ECO:0000313" key="1">
    <source>
        <dbReference type="EMBL" id="AXY02707.1"/>
    </source>
</evidence>
<protein>
    <submittedName>
        <fullName evidence="1">Uncharacterized protein</fullName>
    </submittedName>
</protein>
<name>A0ABM6YY22_9VIBR</name>
<dbReference type="EMBL" id="CP032094">
    <property type="protein sequence ID" value="AXY02707.1"/>
    <property type="molecule type" value="Genomic_DNA"/>
</dbReference>
<evidence type="ECO:0000313" key="2">
    <source>
        <dbReference type="Proteomes" id="UP000262832"/>
    </source>
</evidence>
<gene>
    <name evidence="1" type="ORF">D1115_16980</name>
</gene>
<proteinExistence type="predicted"/>
<organism evidence="1 2">
    <name type="scientific">Vibrio alfacsensis</name>
    <dbReference type="NCBI Taxonomy" id="1074311"/>
    <lineage>
        <taxon>Bacteria</taxon>
        <taxon>Pseudomonadati</taxon>
        <taxon>Pseudomonadota</taxon>
        <taxon>Gammaproteobacteria</taxon>
        <taxon>Vibrionales</taxon>
        <taxon>Vibrionaceae</taxon>
        <taxon>Vibrio</taxon>
    </lineage>
</organism>
<keyword evidence="2" id="KW-1185">Reference proteome</keyword>
<dbReference type="RefSeq" id="WP_128812622.1">
    <property type="nucleotide sequence ID" value="NZ_CP032094.1"/>
</dbReference>
<dbReference type="Proteomes" id="UP000262832">
    <property type="component" value="Chromosome II"/>
</dbReference>
<reference evidence="1 2" key="1">
    <citation type="submission" date="2018-08" db="EMBL/GenBank/DDBJ databases">
        <title>Genomic taxonomy of the Vibrionaceae family.</title>
        <authorList>
            <person name="Gomez-Gil B."/>
            <person name="Tanaka M."/>
            <person name="Sawabe T."/>
            <person name="Enciso-Ibarra K."/>
        </authorList>
    </citation>
    <scope>NUCLEOTIDE SEQUENCE [LARGE SCALE GENOMIC DNA]</scope>
    <source>
        <strain evidence="1 2">CAIM 1831</strain>
    </source>
</reference>
<sequence>MNTPSYAKCIAQYISVERWLFDWNEVKSGSEQATYRHFVSNLFLDETSIGPVQRVRLILGLEKKIVEVLIDCRLRSEDMQSDVIELIFIAEIDICIDPNGKL</sequence>
<accession>A0ABM6YY22</accession>